<name>A0ABS7UAG6_9ACTN</name>
<protein>
    <recommendedName>
        <fullName evidence="1">ESAT-6-like protein</fullName>
    </recommendedName>
</protein>
<dbReference type="EMBL" id="JAIQZJ010000002">
    <property type="protein sequence ID" value="MBZ5737637.1"/>
    <property type="molecule type" value="Genomic_DNA"/>
</dbReference>
<comment type="similarity">
    <text evidence="1">Belongs to the WXG100 family.</text>
</comment>
<dbReference type="SUPFAM" id="SSF140453">
    <property type="entry name" value="EsxAB dimer-like"/>
    <property type="match status" value="1"/>
</dbReference>
<dbReference type="Proteomes" id="UP000780875">
    <property type="component" value="Unassembled WGS sequence"/>
</dbReference>
<dbReference type="Gene3D" id="1.10.287.1060">
    <property type="entry name" value="ESAT-6-like"/>
    <property type="match status" value="1"/>
</dbReference>
<gene>
    <name evidence="2" type="ORF">K8U61_05635</name>
</gene>
<evidence type="ECO:0000313" key="2">
    <source>
        <dbReference type="EMBL" id="MBZ5737637.1"/>
    </source>
</evidence>
<reference evidence="2 3" key="1">
    <citation type="submission" date="2021-09" db="EMBL/GenBank/DDBJ databases">
        <title>Whole genome sequence of Nocardioides sp. GBK3QG-3.</title>
        <authorList>
            <person name="Tuo L."/>
        </authorList>
    </citation>
    <scope>NUCLEOTIDE SEQUENCE [LARGE SCALE GENOMIC DNA]</scope>
    <source>
        <strain evidence="2 3">GBK3QG-3</strain>
    </source>
</reference>
<proteinExistence type="inferred from homology"/>
<organism evidence="2 3">
    <name type="scientific">Nocardioides mangrovi</name>
    <dbReference type="NCBI Taxonomy" id="2874580"/>
    <lineage>
        <taxon>Bacteria</taxon>
        <taxon>Bacillati</taxon>
        <taxon>Actinomycetota</taxon>
        <taxon>Actinomycetes</taxon>
        <taxon>Propionibacteriales</taxon>
        <taxon>Nocardioidaceae</taxon>
        <taxon>Nocardioides</taxon>
    </lineage>
</organism>
<evidence type="ECO:0000313" key="3">
    <source>
        <dbReference type="Proteomes" id="UP000780875"/>
    </source>
</evidence>
<keyword evidence="3" id="KW-1185">Reference proteome</keyword>
<sequence>MYGVDTEELLGTVEDLRRCGAALDELLDEVARRVAALHVSWSGLAADAQVAAQAEWEAGFREMQAALGAMRAAADHAHGSYREAVDTNLRMWEQVS</sequence>
<dbReference type="NCBIfam" id="TIGR03930">
    <property type="entry name" value="WXG100_ESAT6"/>
    <property type="match status" value="1"/>
</dbReference>
<dbReference type="InterPro" id="IPR010310">
    <property type="entry name" value="T7SS_ESAT-6-like"/>
</dbReference>
<dbReference type="Pfam" id="PF06013">
    <property type="entry name" value="WXG100"/>
    <property type="match status" value="1"/>
</dbReference>
<comment type="caution">
    <text evidence="2">The sequence shown here is derived from an EMBL/GenBank/DDBJ whole genome shotgun (WGS) entry which is preliminary data.</text>
</comment>
<accession>A0ABS7UAG6</accession>
<dbReference type="InterPro" id="IPR036689">
    <property type="entry name" value="ESAT-6-like_sf"/>
</dbReference>
<dbReference type="RefSeq" id="WP_224122013.1">
    <property type="nucleotide sequence ID" value="NZ_JAIQZJ010000002.1"/>
</dbReference>
<evidence type="ECO:0000256" key="1">
    <source>
        <dbReference type="RuleBase" id="RU362001"/>
    </source>
</evidence>